<dbReference type="AlphaFoldDB" id="A0A3P3Y8A1"/>
<keyword evidence="2 4" id="KW-0863">Zinc-finger</keyword>
<evidence type="ECO:0000259" key="5">
    <source>
        <dbReference type="PROSITE" id="PS51501"/>
    </source>
</evidence>
<dbReference type="GO" id="GO:0030150">
    <property type="term" value="P:protein import into mitochondrial matrix"/>
    <property type="evidence" value="ECO:0007669"/>
    <property type="project" value="TreeGrafter"/>
</dbReference>
<sequence length="148" mass="16183">MLGRCFRGAVQAVARQARAAPPVAHRCARFGAPVVARRWKSSEAATRAPPGNPEDPRMGIVFTCTICYTRTAKTMSKQAYTHGVVIARCPKCQNMHLLADNLNYFGGGRRNIEDILEQKGQAITRVDDDTWELGADVVAGGQDRIQSP</sequence>
<keyword evidence="3" id="KW-0862">Zinc</keyword>
<evidence type="ECO:0000256" key="3">
    <source>
        <dbReference type="ARBA" id="ARBA00022833"/>
    </source>
</evidence>
<accession>A0A3P3Y8A1</accession>
<dbReference type="GO" id="GO:0006457">
    <property type="term" value="P:protein folding"/>
    <property type="evidence" value="ECO:0007669"/>
    <property type="project" value="TreeGrafter"/>
</dbReference>
<dbReference type="PROSITE" id="PS51501">
    <property type="entry name" value="ZF_DNL"/>
    <property type="match status" value="1"/>
</dbReference>
<keyword evidence="1" id="KW-0479">Metal-binding</keyword>
<dbReference type="GO" id="GO:0050821">
    <property type="term" value="P:protein stabilization"/>
    <property type="evidence" value="ECO:0007669"/>
    <property type="project" value="TreeGrafter"/>
</dbReference>
<keyword evidence="6" id="KW-0496">Mitochondrion</keyword>
<gene>
    <name evidence="6" type="ORF">PLBR_LOCUS3621</name>
</gene>
<protein>
    <recommendedName>
        <fullName evidence="5">DNL-type domain-containing protein</fullName>
    </recommendedName>
</protein>
<geneLocation type="mitochondrion" evidence="6"/>
<dbReference type="EMBL" id="OVEO01000005">
    <property type="protein sequence ID" value="SPQ96406.1"/>
    <property type="molecule type" value="Genomic_DNA"/>
</dbReference>
<organism evidence="6 7">
    <name type="scientific">Plasmodiophora brassicae</name>
    <name type="common">Clubroot disease agent</name>
    <dbReference type="NCBI Taxonomy" id="37360"/>
    <lineage>
        <taxon>Eukaryota</taxon>
        <taxon>Sar</taxon>
        <taxon>Rhizaria</taxon>
        <taxon>Endomyxa</taxon>
        <taxon>Phytomyxea</taxon>
        <taxon>Plasmodiophorida</taxon>
        <taxon>Plasmodiophoridae</taxon>
        <taxon>Plasmodiophora</taxon>
    </lineage>
</organism>
<dbReference type="InterPro" id="IPR007853">
    <property type="entry name" value="Znf_DNL-typ"/>
</dbReference>
<dbReference type="Pfam" id="PF05180">
    <property type="entry name" value="zf-DNL"/>
    <property type="match status" value="1"/>
</dbReference>
<dbReference type="PANTHER" id="PTHR20922:SF13">
    <property type="entry name" value="DNL-TYPE ZINC FINGER PROTEIN"/>
    <property type="match status" value="1"/>
</dbReference>
<proteinExistence type="predicted"/>
<name>A0A3P3Y8A1_PLABS</name>
<dbReference type="Proteomes" id="UP000290189">
    <property type="component" value="Unassembled WGS sequence"/>
</dbReference>
<evidence type="ECO:0000256" key="1">
    <source>
        <dbReference type="ARBA" id="ARBA00022723"/>
    </source>
</evidence>
<feature type="domain" description="DNL-type" evidence="5">
    <location>
        <begin position="53"/>
        <end position="148"/>
    </location>
</feature>
<evidence type="ECO:0000313" key="6">
    <source>
        <dbReference type="EMBL" id="SPQ96406.1"/>
    </source>
</evidence>
<dbReference type="InterPro" id="IPR024158">
    <property type="entry name" value="Mt_import_TIM15"/>
</dbReference>
<reference evidence="6 7" key="1">
    <citation type="submission" date="2018-03" db="EMBL/GenBank/DDBJ databases">
        <authorList>
            <person name="Fogelqvist J."/>
        </authorList>
    </citation>
    <scope>NUCLEOTIDE SEQUENCE [LARGE SCALE GENOMIC DNA]</scope>
</reference>
<dbReference type="GO" id="GO:0051087">
    <property type="term" value="F:protein-folding chaperone binding"/>
    <property type="evidence" value="ECO:0007669"/>
    <property type="project" value="TreeGrafter"/>
</dbReference>
<evidence type="ECO:0000256" key="4">
    <source>
        <dbReference type="PROSITE-ProRule" id="PRU00834"/>
    </source>
</evidence>
<dbReference type="PANTHER" id="PTHR20922">
    <property type="entry name" value="DNL-TYPE ZINC FINGER PROTEIN"/>
    <property type="match status" value="1"/>
</dbReference>
<dbReference type="GO" id="GO:0008270">
    <property type="term" value="F:zinc ion binding"/>
    <property type="evidence" value="ECO:0007669"/>
    <property type="project" value="UniProtKB-KW"/>
</dbReference>
<evidence type="ECO:0000256" key="2">
    <source>
        <dbReference type="ARBA" id="ARBA00022771"/>
    </source>
</evidence>
<dbReference type="GO" id="GO:0005739">
    <property type="term" value="C:mitochondrion"/>
    <property type="evidence" value="ECO:0007669"/>
    <property type="project" value="TreeGrafter"/>
</dbReference>
<evidence type="ECO:0000313" key="7">
    <source>
        <dbReference type="Proteomes" id="UP000290189"/>
    </source>
</evidence>